<reference evidence="2 5" key="2">
    <citation type="submission" date="2020-08" db="EMBL/GenBank/DDBJ databases">
        <title>Sequencing the genomes of 1000 actinobacteria strains.</title>
        <authorList>
            <person name="Klenk H.-P."/>
        </authorList>
    </citation>
    <scope>NUCLEOTIDE SEQUENCE [LARGE SCALE GENOMIC DNA]</scope>
    <source>
        <strain evidence="2 5">DSM 15626</strain>
    </source>
</reference>
<evidence type="ECO:0000313" key="3">
    <source>
        <dbReference type="EMBL" id="NOL40862.1"/>
    </source>
</evidence>
<gene>
    <name evidence="2" type="ORF">HNR71_004936</name>
    <name evidence="3" type="ORF">HPO96_11450</name>
</gene>
<feature type="signal peptide" evidence="1">
    <location>
        <begin position="1"/>
        <end position="25"/>
    </location>
</feature>
<dbReference type="Proteomes" id="UP000534306">
    <property type="component" value="Unassembled WGS sequence"/>
</dbReference>
<dbReference type="AlphaFoldDB" id="A0A7Y4NYE0"/>
<keyword evidence="1" id="KW-0732">Signal</keyword>
<name>A0A7Y4NYE0_9ACTN</name>
<dbReference type="EMBL" id="JACHKF010000001">
    <property type="protein sequence ID" value="MBB6569299.1"/>
    <property type="molecule type" value="Genomic_DNA"/>
</dbReference>
<comment type="caution">
    <text evidence="3">The sequence shown here is derived from an EMBL/GenBank/DDBJ whole genome shotgun (WGS) entry which is preliminary data.</text>
</comment>
<evidence type="ECO:0000313" key="2">
    <source>
        <dbReference type="EMBL" id="MBB6569299.1"/>
    </source>
</evidence>
<keyword evidence="4" id="KW-1185">Reference proteome</keyword>
<dbReference type="EMBL" id="JABJRC010000002">
    <property type="protein sequence ID" value="NOL40862.1"/>
    <property type="molecule type" value="Genomic_DNA"/>
</dbReference>
<reference evidence="3 4" key="1">
    <citation type="submission" date="2020-05" db="EMBL/GenBank/DDBJ databases">
        <title>Genome sequence of Kribbella sandramycini ATCC 39419.</title>
        <authorList>
            <person name="Maclea K.S."/>
            <person name="Fair J.L."/>
        </authorList>
    </citation>
    <scope>NUCLEOTIDE SEQUENCE [LARGE SCALE GENOMIC DNA]</scope>
    <source>
        <strain evidence="3 4">ATCC 39419</strain>
    </source>
</reference>
<sequence length="337" mass="35912">MRRTFAAGLSVVLVGSTVGVAPARAATPLKVTLDKTSVAVSSLNTVPVTVTVEGSYEDTQTVYVQFKRISGTGPANEFSSMPLQLVDGDGTPGVWRGTANVPSTLNGTIEPAAVDVLELVQGQPTSSPAPVANPPALVVNGVHVPKFTSVLTPAVVPYDKPWSVRYTVIDSQTGKPYGTRLKLWFGIEERCLEANEHEEVLSDTSGNFTRSFPANRYGDWTSCMKLPGKPGGIARLVTRVKRPAAISAAPSKTSAPVGTIVPVNGIVVQGNYCQVALQRLYGATAWRTVSTTKVRISDRFTLNAQPAYKGNISYRAYLPPCYDKVAGSTKPFIIRGT</sequence>
<dbReference type="RefSeq" id="WP_171673336.1">
    <property type="nucleotide sequence ID" value="NZ_BAAAGT010000002.1"/>
</dbReference>
<protein>
    <recommendedName>
        <fullName evidence="6">Ig-like domain-containing protein</fullName>
    </recommendedName>
</protein>
<dbReference type="Proteomes" id="UP000553957">
    <property type="component" value="Unassembled WGS sequence"/>
</dbReference>
<feature type="chain" id="PRO_5036217916" description="Ig-like domain-containing protein" evidence="1">
    <location>
        <begin position="26"/>
        <end position="337"/>
    </location>
</feature>
<evidence type="ECO:0000313" key="5">
    <source>
        <dbReference type="Proteomes" id="UP000553957"/>
    </source>
</evidence>
<evidence type="ECO:0000313" key="4">
    <source>
        <dbReference type="Proteomes" id="UP000534306"/>
    </source>
</evidence>
<proteinExistence type="predicted"/>
<accession>A0A7Y4NYE0</accession>
<organism evidence="3 4">
    <name type="scientific">Kribbella sandramycini</name>
    <dbReference type="NCBI Taxonomy" id="60450"/>
    <lineage>
        <taxon>Bacteria</taxon>
        <taxon>Bacillati</taxon>
        <taxon>Actinomycetota</taxon>
        <taxon>Actinomycetes</taxon>
        <taxon>Propionibacteriales</taxon>
        <taxon>Kribbellaceae</taxon>
        <taxon>Kribbella</taxon>
    </lineage>
</organism>
<evidence type="ECO:0000256" key="1">
    <source>
        <dbReference type="SAM" id="SignalP"/>
    </source>
</evidence>
<evidence type="ECO:0008006" key="6">
    <source>
        <dbReference type="Google" id="ProtNLM"/>
    </source>
</evidence>